<protein>
    <submittedName>
        <fullName evidence="1">Uncharacterized protein</fullName>
    </submittedName>
</protein>
<evidence type="ECO:0000313" key="1">
    <source>
        <dbReference type="EMBL" id="JAH30512.1"/>
    </source>
</evidence>
<sequence>MPLLCHSTPQTGHTLHTLAEPCLVHEY</sequence>
<name>A0A0E9RNW2_ANGAN</name>
<reference evidence="1" key="1">
    <citation type="submission" date="2014-11" db="EMBL/GenBank/DDBJ databases">
        <authorList>
            <person name="Amaro Gonzalez C."/>
        </authorList>
    </citation>
    <scope>NUCLEOTIDE SEQUENCE</scope>
</reference>
<organism evidence="1">
    <name type="scientific">Anguilla anguilla</name>
    <name type="common">European freshwater eel</name>
    <name type="synonym">Muraena anguilla</name>
    <dbReference type="NCBI Taxonomy" id="7936"/>
    <lineage>
        <taxon>Eukaryota</taxon>
        <taxon>Metazoa</taxon>
        <taxon>Chordata</taxon>
        <taxon>Craniata</taxon>
        <taxon>Vertebrata</taxon>
        <taxon>Euteleostomi</taxon>
        <taxon>Actinopterygii</taxon>
        <taxon>Neopterygii</taxon>
        <taxon>Teleostei</taxon>
        <taxon>Anguilliformes</taxon>
        <taxon>Anguillidae</taxon>
        <taxon>Anguilla</taxon>
    </lineage>
</organism>
<dbReference type="EMBL" id="GBXM01078065">
    <property type="protein sequence ID" value="JAH30512.1"/>
    <property type="molecule type" value="Transcribed_RNA"/>
</dbReference>
<accession>A0A0E9RNW2</accession>
<proteinExistence type="predicted"/>
<reference evidence="1" key="2">
    <citation type="journal article" date="2015" name="Fish Shellfish Immunol.">
        <title>Early steps in the European eel (Anguilla anguilla)-Vibrio vulnificus interaction in the gills: Role of the RtxA13 toxin.</title>
        <authorList>
            <person name="Callol A."/>
            <person name="Pajuelo D."/>
            <person name="Ebbesson L."/>
            <person name="Teles M."/>
            <person name="MacKenzie S."/>
            <person name="Amaro C."/>
        </authorList>
    </citation>
    <scope>NUCLEOTIDE SEQUENCE</scope>
</reference>
<dbReference type="AlphaFoldDB" id="A0A0E9RNW2"/>